<protein>
    <submittedName>
        <fullName evidence="2">Uncharacterized protein</fullName>
    </submittedName>
</protein>
<proteinExistence type="predicted"/>
<feature type="region of interest" description="Disordered" evidence="1">
    <location>
        <begin position="221"/>
        <end position="241"/>
    </location>
</feature>
<gene>
    <name evidence="2" type="ORF">GCM10011348_15600</name>
</gene>
<keyword evidence="3" id="KW-1185">Reference proteome</keyword>
<dbReference type="AlphaFoldDB" id="A0A917ZDK0"/>
<accession>A0A917ZDK0</accession>
<feature type="compositionally biased region" description="Basic and acidic residues" evidence="1">
    <location>
        <begin position="221"/>
        <end position="230"/>
    </location>
</feature>
<dbReference type="Proteomes" id="UP000599578">
    <property type="component" value="Unassembled WGS sequence"/>
</dbReference>
<evidence type="ECO:0000256" key="1">
    <source>
        <dbReference type="SAM" id="MobiDB-lite"/>
    </source>
</evidence>
<reference evidence="2 3" key="1">
    <citation type="journal article" date="2014" name="Int. J. Syst. Evol. Microbiol.">
        <title>Complete genome sequence of Corynebacterium casei LMG S-19264T (=DSM 44701T), isolated from a smear-ripened cheese.</title>
        <authorList>
            <consortium name="US DOE Joint Genome Institute (JGI-PGF)"/>
            <person name="Walter F."/>
            <person name="Albersmeier A."/>
            <person name="Kalinowski J."/>
            <person name="Ruckert C."/>
        </authorList>
    </citation>
    <scope>NUCLEOTIDE SEQUENCE [LARGE SCALE GENOMIC DNA]</scope>
    <source>
        <strain evidence="2 3">CGMCC 1.7286</strain>
    </source>
</reference>
<comment type="caution">
    <text evidence="2">The sequence shown here is derived from an EMBL/GenBank/DDBJ whole genome shotgun (WGS) entry which is preliminary data.</text>
</comment>
<name>A0A917ZDK0_9GAMM</name>
<sequence>MSPTETGLLILAGVLALAVAAYVAQQIENQRQARRLQLMALRENIRRASYLLESLPPQFQTSEIRQVIGATINSFWDRLLKLENKAENRAQQEAFKQQLAQPLPATPFPAGSLTLMPDRDSARRARAQLRELGQFIKQQHDRGELSAQAASLTIRQVKSGYHRVTVDLSILDAIEIETGRGPQVAVHQYRNCLGKLRSIKGGHTEQQIANLQARLATVEAQIERAERDDPAAGDQDDSPAP</sequence>
<evidence type="ECO:0000313" key="3">
    <source>
        <dbReference type="Proteomes" id="UP000599578"/>
    </source>
</evidence>
<evidence type="ECO:0000313" key="2">
    <source>
        <dbReference type="EMBL" id="GGO79969.1"/>
    </source>
</evidence>
<dbReference type="EMBL" id="BMLT01000003">
    <property type="protein sequence ID" value="GGO79969.1"/>
    <property type="molecule type" value="Genomic_DNA"/>
</dbReference>
<organism evidence="2 3">
    <name type="scientific">Marinobacterium nitratireducens</name>
    <dbReference type="NCBI Taxonomy" id="518897"/>
    <lineage>
        <taxon>Bacteria</taxon>
        <taxon>Pseudomonadati</taxon>
        <taxon>Pseudomonadota</taxon>
        <taxon>Gammaproteobacteria</taxon>
        <taxon>Oceanospirillales</taxon>
        <taxon>Oceanospirillaceae</taxon>
        <taxon>Marinobacterium</taxon>
    </lineage>
</organism>
<dbReference type="RefSeq" id="WP_188860015.1">
    <property type="nucleotide sequence ID" value="NZ_BMLT01000003.1"/>
</dbReference>